<sequence length="521" mass="57119">MAPGILPSRPSDEPSEHGRPHDESARNMHAVEETRLTGNDVAIQDLFATLPELYEENILVKVMRTAERLLVPSGNGTSRTPAGYPEIVPSDGPNAGRYETREPEFWTCGFFPGTLHALLERAVKHPQAIRSQTVDASRLRRHLGPLCDAWSEPLHGMSSRTDTHDLGFMMMPALQRDWELNGNEHSLDSILRAARSLASRYVPTAGVIRSWDALLKKDIEVTDTAENTIVIIDSMCNLDLLFYASAHSGDAGLAKMAEQHARTLLRTHLRPETTPATSSFARVTQYRGQLYSSHHVANVDPASGEVKWRRTAQGFSDSSTWSRGQAWAILGYAQTYNWTKDRAFLDAACGAAEYFLYRLHTAPDCVEVPHPARSSSNASVPSTVGRYVPLWDFDAPVGEQGLVRDTSAGVIAANGMLILSQSLAAVGQYGLGAHFRTHAVRIVRDVLDLSLARELASLADVDGRIAVDDAATPGGMYEAVLKNGTANNNEFARRRCADHGLVYGDYYLVEFGNRLLGLGLV</sequence>
<evidence type="ECO:0000313" key="2">
    <source>
        <dbReference type="Proteomes" id="UP001163324"/>
    </source>
</evidence>
<proteinExistence type="predicted"/>
<dbReference type="Proteomes" id="UP001163324">
    <property type="component" value="Chromosome 8"/>
</dbReference>
<protein>
    <submittedName>
        <fullName evidence="1">Uncharacterized protein</fullName>
    </submittedName>
</protein>
<comment type="caution">
    <text evidence="1">The sequence shown here is derived from an EMBL/GenBank/DDBJ whole genome shotgun (WGS) entry which is preliminary data.</text>
</comment>
<evidence type="ECO:0000313" key="1">
    <source>
        <dbReference type="EMBL" id="KAI9896776.1"/>
    </source>
</evidence>
<dbReference type="EMBL" id="CM047947">
    <property type="protein sequence ID" value="KAI9896776.1"/>
    <property type="molecule type" value="Genomic_DNA"/>
</dbReference>
<accession>A0ACC0USZ2</accession>
<name>A0ACC0USZ2_9HYPO</name>
<keyword evidence="2" id="KW-1185">Reference proteome</keyword>
<gene>
    <name evidence="1" type="ORF">N3K66_007798</name>
</gene>
<reference evidence="1" key="1">
    <citation type="submission" date="2022-10" db="EMBL/GenBank/DDBJ databases">
        <title>Complete Genome of Trichothecium roseum strain YXFP-22015, a Plant Pathogen Isolated from Citrus.</title>
        <authorList>
            <person name="Wang Y."/>
            <person name="Zhu L."/>
        </authorList>
    </citation>
    <scope>NUCLEOTIDE SEQUENCE</scope>
    <source>
        <strain evidence="1">YXFP-22015</strain>
    </source>
</reference>
<organism evidence="1 2">
    <name type="scientific">Trichothecium roseum</name>
    <dbReference type="NCBI Taxonomy" id="47278"/>
    <lineage>
        <taxon>Eukaryota</taxon>
        <taxon>Fungi</taxon>
        <taxon>Dikarya</taxon>
        <taxon>Ascomycota</taxon>
        <taxon>Pezizomycotina</taxon>
        <taxon>Sordariomycetes</taxon>
        <taxon>Hypocreomycetidae</taxon>
        <taxon>Hypocreales</taxon>
        <taxon>Hypocreales incertae sedis</taxon>
        <taxon>Trichothecium</taxon>
    </lineage>
</organism>